<evidence type="ECO:0000313" key="2">
    <source>
        <dbReference type="Proteomes" id="UP000015344"/>
    </source>
</evidence>
<dbReference type="GO" id="GO:0006352">
    <property type="term" value="P:DNA-templated transcription initiation"/>
    <property type="evidence" value="ECO:0007669"/>
    <property type="project" value="InterPro"/>
</dbReference>
<accession>S9TU73</accession>
<evidence type="ECO:0000313" key="1">
    <source>
        <dbReference type="EMBL" id="EPY05876.1"/>
    </source>
</evidence>
<dbReference type="AlphaFoldDB" id="S9TU73"/>
<dbReference type="PATRIC" id="fig|1117108.3.peg.3608"/>
<dbReference type="Gene3D" id="1.10.1740.10">
    <property type="match status" value="1"/>
</dbReference>
<organism evidence="1 2">
    <name type="scientific">Paenibacillus alvei TS-15</name>
    <dbReference type="NCBI Taxonomy" id="1117108"/>
    <lineage>
        <taxon>Bacteria</taxon>
        <taxon>Bacillati</taxon>
        <taxon>Bacillota</taxon>
        <taxon>Bacilli</taxon>
        <taxon>Bacillales</taxon>
        <taxon>Paenibacillaceae</taxon>
        <taxon>Paenibacillus</taxon>
    </lineage>
</organism>
<protein>
    <submittedName>
        <fullName evidence="1">Uncharacterized protein</fullName>
    </submittedName>
</protein>
<proteinExistence type="predicted"/>
<comment type="caution">
    <text evidence="1">The sequence shown here is derived from an EMBL/GenBank/DDBJ whole genome shotgun (WGS) entry which is preliminary data.</text>
</comment>
<dbReference type="SUPFAM" id="SSF88946">
    <property type="entry name" value="Sigma2 domain of RNA polymerase sigma factors"/>
    <property type="match status" value="1"/>
</dbReference>
<name>S9TU73_PAEAL</name>
<dbReference type="EMBL" id="ATMT01000060">
    <property type="protein sequence ID" value="EPY05876.1"/>
    <property type="molecule type" value="Genomic_DNA"/>
</dbReference>
<reference evidence="1 2" key="1">
    <citation type="submission" date="2013-05" db="EMBL/GenBank/DDBJ databases">
        <authorList>
            <person name="Strain E.A."/>
            <person name="Brown E."/>
            <person name="Allard M.W."/>
            <person name="Luo Y.L."/>
        </authorList>
    </citation>
    <scope>NUCLEOTIDE SEQUENCE [LARGE SCALE GENOMIC DNA]</scope>
    <source>
        <strain evidence="1 2">TS-15</strain>
    </source>
</reference>
<sequence length="70" mass="8400">MFVKAHLKLSSVKKPDKLGNWLFTVTTRECIDWLRTKKNTEAYERVDDVSIPMRETTEEQWLRKELCQEV</sequence>
<dbReference type="GO" id="GO:0003700">
    <property type="term" value="F:DNA-binding transcription factor activity"/>
    <property type="evidence" value="ECO:0007669"/>
    <property type="project" value="InterPro"/>
</dbReference>
<dbReference type="InterPro" id="IPR013325">
    <property type="entry name" value="RNA_pol_sigma_r2"/>
</dbReference>
<gene>
    <name evidence="1" type="ORF">PAALTS15_17506</name>
</gene>
<dbReference type="Proteomes" id="UP000015344">
    <property type="component" value="Unassembled WGS sequence"/>
</dbReference>